<dbReference type="AlphaFoldDB" id="A0A7C9GPK0"/>
<keyword evidence="3" id="KW-1185">Reference proteome</keyword>
<proteinExistence type="predicted"/>
<reference evidence="2 3" key="1">
    <citation type="submission" date="2019-09" db="EMBL/GenBank/DDBJ databases">
        <title>Polymorphobacter sp. isolated from a lake in China.</title>
        <authorList>
            <person name="Liu Z."/>
        </authorList>
    </citation>
    <scope>NUCLEOTIDE SEQUENCE [LARGE SCALE GENOMIC DNA]</scope>
    <source>
        <strain evidence="2 3">D40P</strain>
    </source>
</reference>
<keyword evidence="1" id="KW-1133">Transmembrane helix</keyword>
<feature type="transmembrane region" description="Helical" evidence="1">
    <location>
        <begin position="117"/>
        <end position="138"/>
    </location>
</feature>
<feature type="transmembrane region" description="Helical" evidence="1">
    <location>
        <begin position="40"/>
        <end position="59"/>
    </location>
</feature>
<dbReference type="OrthoDB" id="7595381at2"/>
<feature type="transmembrane region" description="Helical" evidence="1">
    <location>
        <begin position="66"/>
        <end position="86"/>
    </location>
</feature>
<protein>
    <submittedName>
        <fullName evidence="2">Uncharacterized protein</fullName>
    </submittedName>
</protein>
<evidence type="ECO:0000313" key="3">
    <source>
        <dbReference type="Proteomes" id="UP000481327"/>
    </source>
</evidence>
<name>A0A7C9GPK0_9SPHN</name>
<gene>
    <name evidence="2" type="ORF">F3168_10005</name>
</gene>
<dbReference type="Proteomes" id="UP000481327">
    <property type="component" value="Unassembled WGS sequence"/>
</dbReference>
<keyword evidence="1" id="KW-0472">Membrane</keyword>
<sequence length="139" mass="14505">MKLELSENGGAGPTVASPPMPVVSVADAPPPLRFDLPARLFLQLVVVAIGYLAVMGFAFRGGAGIGLFFTIFAVVLVAYYGLPLLLARAGGRDTDAYPQRGAWGIDTASGYLTGRAAWAQVMTVPLLMLGWAVLVAIIA</sequence>
<dbReference type="RefSeq" id="WP_152578040.1">
    <property type="nucleotide sequence ID" value="NZ_JAATJI010000002.1"/>
</dbReference>
<organism evidence="2 3">
    <name type="scientific">Sandarakinorhabdus fusca</name>
    <dbReference type="NCBI Taxonomy" id="1439888"/>
    <lineage>
        <taxon>Bacteria</taxon>
        <taxon>Pseudomonadati</taxon>
        <taxon>Pseudomonadota</taxon>
        <taxon>Alphaproteobacteria</taxon>
        <taxon>Sphingomonadales</taxon>
        <taxon>Sphingosinicellaceae</taxon>
        <taxon>Sandarakinorhabdus</taxon>
    </lineage>
</organism>
<evidence type="ECO:0000313" key="2">
    <source>
        <dbReference type="EMBL" id="MQT17595.1"/>
    </source>
</evidence>
<accession>A0A7C9GPK0</accession>
<comment type="caution">
    <text evidence="2">The sequence shown here is derived from an EMBL/GenBank/DDBJ whole genome shotgun (WGS) entry which is preliminary data.</text>
</comment>
<dbReference type="EMBL" id="WIOL01000003">
    <property type="protein sequence ID" value="MQT17595.1"/>
    <property type="molecule type" value="Genomic_DNA"/>
</dbReference>
<keyword evidence="1" id="KW-0812">Transmembrane</keyword>
<evidence type="ECO:0000256" key="1">
    <source>
        <dbReference type="SAM" id="Phobius"/>
    </source>
</evidence>